<dbReference type="AlphaFoldDB" id="A0AAV7JAX8"/>
<dbReference type="GO" id="GO:0061665">
    <property type="term" value="F:SUMO ligase activity"/>
    <property type="evidence" value="ECO:0007669"/>
    <property type="project" value="TreeGrafter"/>
</dbReference>
<evidence type="ECO:0000313" key="12">
    <source>
        <dbReference type="EMBL" id="KAI6645849.1"/>
    </source>
</evidence>
<dbReference type="PROSITE" id="PS51044">
    <property type="entry name" value="ZF_SP_RING"/>
    <property type="match status" value="1"/>
</dbReference>
<name>A0AAV7JAX8_9METZ</name>
<dbReference type="GO" id="GO:0003712">
    <property type="term" value="F:transcription coregulator activity"/>
    <property type="evidence" value="ECO:0007669"/>
    <property type="project" value="TreeGrafter"/>
</dbReference>
<protein>
    <submittedName>
        <fullName evidence="12">E3 SUMO-protein ligase PIAS1 isoform X3</fullName>
    </submittedName>
</protein>
<evidence type="ECO:0000256" key="5">
    <source>
        <dbReference type="ARBA" id="ARBA00022771"/>
    </source>
</evidence>
<evidence type="ECO:0000256" key="6">
    <source>
        <dbReference type="ARBA" id="ARBA00022786"/>
    </source>
</evidence>
<dbReference type="EMBL" id="JAKMXF010000365">
    <property type="protein sequence ID" value="KAI6645849.1"/>
    <property type="molecule type" value="Genomic_DNA"/>
</dbReference>
<reference evidence="12 13" key="1">
    <citation type="journal article" date="2023" name="BMC Biol.">
        <title>The compact genome of the sponge Oopsacas minuta (Hexactinellida) is lacking key metazoan core genes.</title>
        <authorList>
            <person name="Santini S."/>
            <person name="Schenkelaars Q."/>
            <person name="Jourda C."/>
            <person name="Duchesne M."/>
            <person name="Belahbib H."/>
            <person name="Rocher C."/>
            <person name="Selva M."/>
            <person name="Riesgo A."/>
            <person name="Vervoort M."/>
            <person name="Leys S.P."/>
            <person name="Kodjabachian L."/>
            <person name="Le Bivic A."/>
            <person name="Borchiellini C."/>
            <person name="Claverie J.M."/>
            <person name="Renard E."/>
        </authorList>
    </citation>
    <scope>NUCLEOTIDE SEQUENCE [LARGE SCALE GENOMIC DNA]</scope>
    <source>
        <strain evidence="12">SPO-2</strain>
    </source>
</reference>
<feature type="region of interest" description="Disordered" evidence="9">
    <location>
        <begin position="85"/>
        <end position="106"/>
    </location>
</feature>
<evidence type="ECO:0000256" key="7">
    <source>
        <dbReference type="ARBA" id="ARBA00022833"/>
    </source>
</evidence>
<organism evidence="12 13">
    <name type="scientific">Oopsacas minuta</name>
    <dbReference type="NCBI Taxonomy" id="111878"/>
    <lineage>
        <taxon>Eukaryota</taxon>
        <taxon>Metazoa</taxon>
        <taxon>Porifera</taxon>
        <taxon>Hexactinellida</taxon>
        <taxon>Hexasterophora</taxon>
        <taxon>Lyssacinosida</taxon>
        <taxon>Leucopsacidae</taxon>
        <taxon>Oopsacas</taxon>
    </lineage>
</organism>
<gene>
    <name evidence="12" type="ORF">LOD99_13108</name>
</gene>
<evidence type="ECO:0000256" key="1">
    <source>
        <dbReference type="ARBA" id="ARBA00004718"/>
    </source>
</evidence>
<comment type="caution">
    <text evidence="12">The sequence shown here is derived from an EMBL/GenBank/DDBJ whole genome shotgun (WGS) entry which is preliminary data.</text>
</comment>
<dbReference type="GO" id="GO:0000785">
    <property type="term" value="C:chromatin"/>
    <property type="evidence" value="ECO:0007669"/>
    <property type="project" value="TreeGrafter"/>
</dbReference>
<dbReference type="GO" id="GO:0016874">
    <property type="term" value="F:ligase activity"/>
    <property type="evidence" value="ECO:0007669"/>
    <property type="project" value="UniProtKB-KW"/>
</dbReference>
<evidence type="ECO:0000259" key="10">
    <source>
        <dbReference type="PROSITE" id="PS51044"/>
    </source>
</evidence>
<dbReference type="Gene3D" id="3.30.40.10">
    <property type="entry name" value="Zinc/RING finger domain, C3HC4 (zinc finger)"/>
    <property type="match status" value="1"/>
</dbReference>
<evidence type="ECO:0000259" key="11">
    <source>
        <dbReference type="PROSITE" id="PS51466"/>
    </source>
</evidence>
<keyword evidence="5 8" id="KW-0863">Zinc-finger</keyword>
<evidence type="ECO:0000256" key="2">
    <source>
        <dbReference type="ARBA" id="ARBA00005383"/>
    </source>
</evidence>
<dbReference type="Gene3D" id="2.60.120.780">
    <property type="entry name" value="PINIT domain"/>
    <property type="match status" value="1"/>
</dbReference>
<comment type="similarity">
    <text evidence="2">Belongs to the PIAS family.</text>
</comment>
<keyword evidence="3" id="KW-0808">Transferase</keyword>
<feature type="domain" description="SP-RING-type" evidence="10">
    <location>
        <begin position="311"/>
        <end position="394"/>
    </location>
</feature>
<dbReference type="PROSITE" id="PS51466">
    <property type="entry name" value="PINIT"/>
    <property type="match status" value="1"/>
</dbReference>
<dbReference type="PANTHER" id="PTHR10782">
    <property type="entry name" value="ZINC FINGER MIZ DOMAIN-CONTAINING PROTEIN"/>
    <property type="match status" value="1"/>
</dbReference>
<keyword evidence="13" id="KW-1185">Reference proteome</keyword>
<evidence type="ECO:0000256" key="9">
    <source>
        <dbReference type="SAM" id="MobiDB-lite"/>
    </source>
</evidence>
<proteinExistence type="inferred from homology"/>
<sequence>MTHPSQRNCPIAEAFLCRMMQKVNQFKMAELRAVLRTAKCNSSGNKSRVLTSVKNLVIQSDKLAIEKINLIYSSNYADRVRVPTSSMQDRRLAPSTSPKSYSQVNVRPGPTPGFQFRQHGYSMAELSPDVTSRTEPYEQIYFPTLLGKNISTPFYDVLTCQPMPNSREKRLITFRFTLSPSEVSKLMEESSLTTRVVFRVCMRSNNPITDQVPRGICSFKVNGISIVLVQTPEKFEYRHTCRPIDITNQLNKDTHYIQNVEMYFLPNIDTVVSQWNVAIEMIQFDIPSLIDKLPVYPLALTEKKIRQAFKSDSELSVTTTSINFSLKCPLTGIPIQLPCRSSSCTHLQCFDGRALVRMGVETEKWVCPICSTPAPYDTLLIDDYFREIISGRKEYLSEIFLFEDGHWSPTSKPTLSSPIQIILDCSNSSAPPCTPPGSPSSSQHTICSLLSIDIVKVPQKTNDISIIEIID</sequence>
<dbReference type="InterPro" id="IPR004181">
    <property type="entry name" value="Znf_MIZ"/>
</dbReference>
<keyword evidence="12" id="KW-0436">Ligase</keyword>
<feature type="domain" description="PINIT" evidence="11">
    <location>
        <begin position="131"/>
        <end position="285"/>
    </location>
</feature>
<evidence type="ECO:0000256" key="8">
    <source>
        <dbReference type="PROSITE-ProRule" id="PRU00452"/>
    </source>
</evidence>
<evidence type="ECO:0000313" key="13">
    <source>
        <dbReference type="Proteomes" id="UP001165289"/>
    </source>
</evidence>
<dbReference type="Proteomes" id="UP001165289">
    <property type="component" value="Unassembled WGS sequence"/>
</dbReference>
<keyword evidence="7" id="KW-0862">Zinc</keyword>
<dbReference type="InterPro" id="IPR013083">
    <property type="entry name" value="Znf_RING/FYVE/PHD"/>
</dbReference>
<accession>A0AAV7JAX8</accession>
<dbReference type="Pfam" id="PF14324">
    <property type="entry name" value="PINIT"/>
    <property type="match status" value="1"/>
</dbReference>
<dbReference type="GO" id="GO:0016925">
    <property type="term" value="P:protein sumoylation"/>
    <property type="evidence" value="ECO:0007669"/>
    <property type="project" value="TreeGrafter"/>
</dbReference>
<evidence type="ECO:0000256" key="4">
    <source>
        <dbReference type="ARBA" id="ARBA00022723"/>
    </source>
</evidence>
<feature type="compositionally biased region" description="Polar residues" evidence="9">
    <location>
        <begin position="94"/>
        <end position="105"/>
    </location>
</feature>
<dbReference type="Pfam" id="PF02891">
    <property type="entry name" value="zf-MIZ"/>
    <property type="match status" value="1"/>
</dbReference>
<dbReference type="InterPro" id="IPR023321">
    <property type="entry name" value="PINIT"/>
</dbReference>
<evidence type="ECO:0000256" key="3">
    <source>
        <dbReference type="ARBA" id="ARBA00022679"/>
    </source>
</evidence>
<keyword evidence="6" id="KW-0833">Ubl conjugation pathway</keyword>
<dbReference type="PANTHER" id="PTHR10782:SF94">
    <property type="entry name" value="SUPPRESSOR OF VARIEGATION 2-10, ISOFORM I"/>
    <property type="match status" value="1"/>
</dbReference>
<keyword evidence="4" id="KW-0479">Metal-binding</keyword>
<dbReference type="GO" id="GO:0008270">
    <property type="term" value="F:zinc ion binding"/>
    <property type="evidence" value="ECO:0007669"/>
    <property type="project" value="UniProtKB-KW"/>
</dbReference>
<dbReference type="InterPro" id="IPR038654">
    <property type="entry name" value="PINIT_sf"/>
</dbReference>
<comment type="pathway">
    <text evidence="1">Protein modification; protein sumoylation.</text>
</comment>
<dbReference type="GO" id="GO:0006357">
    <property type="term" value="P:regulation of transcription by RNA polymerase II"/>
    <property type="evidence" value="ECO:0007669"/>
    <property type="project" value="TreeGrafter"/>
</dbReference>
<dbReference type="CDD" id="cd16650">
    <property type="entry name" value="SP-RING_PIAS-like"/>
    <property type="match status" value="1"/>
</dbReference>